<feature type="domain" description="C2H2-type" evidence="3">
    <location>
        <begin position="458"/>
        <end position="485"/>
    </location>
</feature>
<dbReference type="Gene3D" id="3.30.160.60">
    <property type="entry name" value="Classic Zinc Finger"/>
    <property type="match status" value="2"/>
</dbReference>
<dbReference type="AlphaFoldDB" id="A0A2J6SE58"/>
<organism evidence="4 5">
    <name type="scientific">Hyaloscypha variabilis (strain UAMH 11265 / GT02V1 / F)</name>
    <name type="common">Meliniomyces variabilis</name>
    <dbReference type="NCBI Taxonomy" id="1149755"/>
    <lineage>
        <taxon>Eukaryota</taxon>
        <taxon>Fungi</taxon>
        <taxon>Dikarya</taxon>
        <taxon>Ascomycota</taxon>
        <taxon>Pezizomycotina</taxon>
        <taxon>Leotiomycetes</taxon>
        <taxon>Helotiales</taxon>
        <taxon>Hyaloscyphaceae</taxon>
        <taxon>Hyaloscypha</taxon>
        <taxon>Hyaloscypha variabilis</taxon>
    </lineage>
</organism>
<gene>
    <name evidence="4" type="ORF">L207DRAFT_20572</name>
</gene>
<keyword evidence="1" id="KW-0862">Zinc</keyword>
<dbReference type="STRING" id="1149755.A0A2J6SE58"/>
<evidence type="ECO:0000313" key="5">
    <source>
        <dbReference type="Proteomes" id="UP000235786"/>
    </source>
</evidence>
<dbReference type="PROSITE" id="PS00028">
    <property type="entry name" value="ZINC_FINGER_C2H2_1"/>
    <property type="match status" value="1"/>
</dbReference>
<reference evidence="4 5" key="1">
    <citation type="submission" date="2016-04" db="EMBL/GenBank/DDBJ databases">
        <title>A degradative enzymes factory behind the ericoid mycorrhizal symbiosis.</title>
        <authorList>
            <consortium name="DOE Joint Genome Institute"/>
            <person name="Martino E."/>
            <person name="Morin E."/>
            <person name="Grelet G."/>
            <person name="Kuo A."/>
            <person name="Kohler A."/>
            <person name="Daghino S."/>
            <person name="Barry K."/>
            <person name="Choi C."/>
            <person name="Cichocki N."/>
            <person name="Clum A."/>
            <person name="Copeland A."/>
            <person name="Hainaut M."/>
            <person name="Haridas S."/>
            <person name="Labutti K."/>
            <person name="Lindquist E."/>
            <person name="Lipzen A."/>
            <person name="Khouja H.-R."/>
            <person name="Murat C."/>
            <person name="Ohm R."/>
            <person name="Olson A."/>
            <person name="Spatafora J."/>
            <person name="Veneault-Fourrey C."/>
            <person name="Henrissat B."/>
            <person name="Grigoriev I."/>
            <person name="Martin F."/>
            <person name="Perotto S."/>
        </authorList>
    </citation>
    <scope>NUCLEOTIDE SEQUENCE [LARGE SCALE GENOMIC DNA]</scope>
    <source>
        <strain evidence="4 5">F</strain>
    </source>
</reference>
<dbReference type="SMART" id="SM00355">
    <property type="entry name" value="ZnF_C2H2"/>
    <property type="match status" value="2"/>
</dbReference>
<evidence type="ECO:0000259" key="3">
    <source>
        <dbReference type="PROSITE" id="PS50157"/>
    </source>
</evidence>
<dbReference type="OrthoDB" id="2687452at2759"/>
<feature type="region of interest" description="Disordered" evidence="2">
    <location>
        <begin position="1"/>
        <end position="28"/>
    </location>
</feature>
<dbReference type="SUPFAM" id="SSF57667">
    <property type="entry name" value="beta-beta-alpha zinc fingers"/>
    <property type="match status" value="1"/>
</dbReference>
<keyword evidence="1" id="KW-0863">Zinc-finger</keyword>
<dbReference type="Pfam" id="PF00096">
    <property type="entry name" value="zf-C2H2"/>
    <property type="match status" value="1"/>
</dbReference>
<dbReference type="EMBL" id="KZ613937">
    <property type="protein sequence ID" value="PMD49057.1"/>
    <property type="molecule type" value="Genomic_DNA"/>
</dbReference>
<proteinExistence type="predicted"/>
<evidence type="ECO:0000313" key="4">
    <source>
        <dbReference type="EMBL" id="PMD49057.1"/>
    </source>
</evidence>
<dbReference type="InterPro" id="IPR013087">
    <property type="entry name" value="Znf_C2H2_type"/>
</dbReference>
<accession>A0A2J6SE58</accession>
<feature type="compositionally biased region" description="Low complexity" evidence="2">
    <location>
        <begin position="434"/>
        <end position="456"/>
    </location>
</feature>
<feature type="region of interest" description="Disordered" evidence="2">
    <location>
        <begin position="377"/>
        <end position="473"/>
    </location>
</feature>
<keyword evidence="5" id="KW-1185">Reference proteome</keyword>
<evidence type="ECO:0000256" key="2">
    <source>
        <dbReference type="SAM" id="MobiDB-lite"/>
    </source>
</evidence>
<sequence length="522" mass="57734">MKALLGNSASPPDARVERSPAFVRSQPSSSFPFQVSYVFHTILYEVASLVLVGDKDLRRFGLDIKPCQMIRLTIRYTSSPNKQCQQRRLAKSGYILWAGPRRRHGECLAGNCTSQLEGSDAGEDMLEGGGRKRPLAFKSNITSPNLRGENRQGAKSAARISSSYLVAMDFNPESAQNQQTELWDGTLFNAHSLAFHHSYPQNYGVAVPGFFVPFPSYTMYPNAAVEQLVPIKFSGSHSSGVCEDWTGHQSVSPVSSQIQGLQLNANSEHDFDPAPQFETRYSYATPAQQDWSHETALHYANPNEVDLPQAGIVVQASSGAHSHYNTTEQQDWYNQSSALDSLPTGFDFASQDNANHNPAMKGFVEDASANLFHSDGASEETHFSGHNSFDTSNTETTLSFNAPFQPSTSTYETSSPLQDMSTHSTIASNTHKISFSSTSPTSPTPSPTNASSPTSTRHPCPHCPSTFARPGDLKRHMKSHFPERHRQYHCREPGCDRNGRKAFTRRDKWRDHVRGVHGLEED</sequence>
<feature type="compositionally biased region" description="Polar residues" evidence="2">
    <location>
        <begin position="384"/>
        <end position="433"/>
    </location>
</feature>
<protein>
    <recommendedName>
        <fullName evidence="3">C2H2-type domain-containing protein</fullName>
    </recommendedName>
</protein>
<dbReference type="InterPro" id="IPR036236">
    <property type="entry name" value="Znf_C2H2_sf"/>
</dbReference>
<evidence type="ECO:0000256" key="1">
    <source>
        <dbReference type="PROSITE-ProRule" id="PRU00042"/>
    </source>
</evidence>
<dbReference type="Proteomes" id="UP000235786">
    <property type="component" value="Unassembled WGS sequence"/>
</dbReference>
<name>A0A2J6SE58_HYAVF</name>
<dbReference type="GO" id="GO:0008270">
    <property type="term" value="F:zinc ion binding"/>
    <property type="evidence" value="ECO:0007669"/>
    <property type="project" value="UniProtKB-KW"/>
</dbReference>
<keyword evidence="1" id="KW-0479">Metal-binding</keyword>
<dbReference type="PROSITE" id="PS50157">
    <property type="entry name" value="ZINC_FINGER_C2H2_2"/>
    <property type="match status" value="1"/>
</dbReference>